<evidence type="ECO:0000259" key="2">
    <source>
        <dbReference type="Pfam" id="PF16669"/>
    </source>
</evidence>
<dbReference type="PANTHER" id="PTHR26312">
    <property type="entry name" value="TETRATRICOPEPTIDE REPEAT PROTEIN 5"/>
    <property type="match status" value="1"/>
</dbReference>
<feature type="compositionally biased region" description="Basic and acidic residues" evidence="1">
    <location>
        <begin position="26"/>
        <end position="35"/>
    </location>
</feature>
<dbReference type="Proteomes" id="UP000298652">
    <property type="component" value="Chromosome 2"/>
</dbReference>
<dbReference type="InterPro" id="IPR038645">
    <property type="entry name" value="TTC5_OB_sf"/>
</dbReference>
<dbReference type="AlphaFoldDB" id="A0A4U6VN61"/>
<reference evidence="3" key="1">
    <citation type="submission" date="2019-03" db="EMBL/GenBank/DDBJ databases">
        <title>WGS assembly of Setaria viridis.</title>
        <authorList>
            <person name="Huang P."/>
            <person name="Jenkins J."/>
            <person name="Grimwood J."/>
            <person name="Barry K."/>
            <person name="Healey A."/>
            <person name="Mamidi S."/>
            <person name="Sreedasyam A."/>
            <person name="Shu S."/>
            <person name="Feldman M."/>
            <person name="Wu J."/>
            <person name="Yu Y."/>
            <person name="Chen C."/>
            <person name="Johnson J."/>
            <person name="Rokhsar D."/>
            <person name="Baxter I."/>
            <person name="Schmutz J."/>
            <person name="Brutnell T."/>
            <person name="Kellogg E."/>
        </authorList>
    </citation>
    <scope>NUCLEOTIDE SEQUENCE [LARGE SCALE GENOMIC DNA]</scope>
</reference>
<dbReference type="Gene3D" id="1.25.40.10">
    <property type="entry name" value="Tetratricopeptide repeat domain"/>
    <property type="match status" value="1"/>
</dbReference>
<dbReference type="InterPro" id="IPR032076">
    <property type="entry name" value="TTC5_OB"/>
</dbReference>
<gene>
    <name evidence="3" type="ORF">SEVIR_2G026500v2</name>
</gene>
<feature type="compositionally biased region" description="Low complexity" evidence="1">
    <location>
        <begin position="1"/>
        <end position="18"/>
    </location>
</feature>
<dbReference type="Gene3D" id="2.40.50.550">
    <property type="match status" value="1"/>
</dbReference>
<dbReference type="SUPFAM" id="SSF48452">
    <property type="entry name" value="TPR-like"/>
    <property type="match status" value="1"/>
</dbReference>
<evidence type="ECO:0000313" key="4">
    <source>
        <dbReference type="Proteomes" id="UP000298652"/>
    </source>
</evidence>
<feature type="domain" description="Tetratricopeptide repeat protein 5 OB fold" evidence="2">
    <location>
        <begin position="320"/>
        <end position="431"/>
    </location>
</feature>
<dbReference type="OMA" id="DECKGYE"/>
<sequence>MSAQKPAAASACASSGPARPEPPEEEGNRAPLERAAEAAEELYRLRDTFFPRDPAEKAAALRARADAALALLDALPPEQKKSPQQRGVFEYLRGKILDVFPDYHKEAEDHLSKAVKLNPSLVDAWLCLGSCIWKKGDLSAAKNCFMSALRKGSDKKILCQLSMLERSMAQGSEDPAVLVEESIQHAKEAVMLDIKDGNSWYNMGNAYLTSFFVGGAWDHTKLHHSVKAYQNAEKDKTMSLNPDLYYNCATADKYLENYERALRGFEAAALKDPGLGADREVQKIVSLLDKLENAMKGQLRSKRLASLVSSLNGVTLKSSHKKATISKLSEGLNKAVAVLGKVILLIRHDNIAPLYYLTCDLDQSYFILSVYGLRNDAIKEGDRVILYEPYYRILDASWKDKRYQFRSIRVDFPEQILINENAPAPHHVAHASIHAHNKP</sequence>
<dbReference type="EMBL" id="CM016553">
    <property type="protein sequence ID" value="TKW30295.1"/>
    <property type="molecule type" value="Genomic_DNA"/>
</dbReference>
<organism evidence="3 4">
    <name type="scientific">Setaria viridis</name>
    <name type="common">Green bristlegrass</name>
    <name type="synonym">Setaria italica subsp. viridis</name>
    <dbReference type="NCBI Taxonomy" id="4556"/>
    <lineage>
        <taxon>Eukaryota</taxon>
        <taxon>Viridiplantae</taxon>
        <taxon>Streptophyta</taxon>
        <taxon>Embryophyta</taxon>
        <taxon>Tracheophyta</taxon>
        <taxon>Spermatophyta</taxon>
        <taxon>Magnoliopsida</taxon>
        <taxon>Liliopsida</taxon>
        <taxon>Poales</taxon>
        <taxon>Poaceae</taxon>
        <taxon>PACMAD clade</taxon>
        <taxon>Panicoideae</taxon>
        <taxon>Panicodae</taxon>
        <taxon>Paniceae</taxon>
        <taxon>Cenchrinae</taxon>
        <taxon>Setaria</taxon>
    </lineage>
</organism>
<dbReference type="InterPro" id="IPR011990">
    <property type="entry name" value="TPR-like_helical_dom_sf"/>
</dbReference>
<keyword evidence="4" id="KW-1185">Reference proteome</keyword>
<proteinExistence type="predicted"/>
<dbReference type="Gramene" id="TKW30295">
    <property type="protein sequence ID" value="TKW30295"/>
    <property type="gene ID" value="SEVIR_2G026500v2"/>
</dbReference>
<evidence type="ECO:0000256" key="1">
    <source>
        <dbReference type="SAM" id="MobiDB-lite"/>
    </source>
</evidence>
<dbReference type="Pfam" id="PF16669">
    <property type="entry name" value="TTC5_OB"/>
    <property type="match status" value="1"/>
</dbReference>
<accession>A0A4U6VN61</accession>
<evidence type="ECO:0000313" key="3">
    <source>
        <dbReference type="EMBL" id="TKW30295.1"/>
    </source>
</evidence>
<protein>
    <recommendedName>
        <fullName evidence="2">Tetratricopeptide repeat protein 5 OB fold domain-containing protein</fullName>
    </recommendedName>
</protein>
<feature type="region of interest" description="Disordered" evidence="1">
    <location>
        <begin position="1"/>
        <end position="35"/>
    </location>
</feature>
<name>A0A4U6VN61_SETVI</name>
<dbReference type="PANTHER" id="PTHR26312:SF194">
    <property type="entry name" value="OS01G0506200 PROTEIN"/>
    <property type="match status" value="1"/>
</dbReference>